<evidence type="ECO:0000256" key="7">
    <source>
        <dbReference type="RuleBase" id="RU363032"/>
    </source>
</evidence>
<keyword evidence="10" id="KW-1185">Reference proteome</keyword>
<feature type="transmembrane region" description="Helical" evidence="7">
    <location>
        <begin position="243"/>
        <end position="269"/>
    </location>
</feature>
<dbReference type="GO" id="GO:0071916">
    <property type="term" value="F:dipeptide transmembrane transporter activity"/>
    <property type="evidence" value="ECO:0007669"/>
    <property type="project" value="TreeGrafter"/>
</dbReference>
<dbReference type="InterPro" id="IPR035906">
    <property type="entry name" value="MetI-like_sf"/>
</dbReference>
<evidence type="ECO:0000256" key="4">
    <source>
        <dbReference type="ARBA" id="ARBA00022692"/>
    </source>
</evidence>
<dbReference type="GO" id="GO:0005886">
    <property type="term" value="C:plasma membrane"/>
    <property type="evidence" value="ECO:0007669"/>
    <property type="project" value="UniProtKB-SubCell"/>
</dbReference>
<keyword evidence="3" id="KW-1003">Cell membrane</keyword>
<keyword evidence="6 7" id="KW-0472">Membrane</keyword>
<evidence type="ECO:0000313" key="9">
    <source>
        <dbReference type="EMBL" id="NKY33512.1"/>
    </source>
</evidence>
<organism evidence="9 10">
    <name type="scientific">Nocardia speluncae</name>
    <dbReference type="NCBI Taxonomy" id="419477"/>
    <lineage>
        <taxon>Bacteria</taxon>
        <taxon>Bacillati</taxon>
        <taxon>Actinomycetota</taxon>
        <taxon>Actinomycetes</taxon>
        <taxon>Mycobacteriales</taxon>
        <taxon>Nocardiaceae</taxon>
        <taxon>Nocardia</taxon>
    </lineage>
</organism>
<dbReference type="AlphaFoldDB" id="A0A846XC53"/>
<dbReference type="PANTHER" id="PTHR43163:SF6">
    <property type="entry name" value="DIPEPTIDE TRANSPORT SYSTEM PERMEASE PROTEIN DPPB-RELATED"/>
    <property type="match status" value="1"/>
</dbReference>
<keyword evidence="4 7" id="KW-0812">Transmembrane</keyword>
<dbReference type="Proteomes" id="UP000565715">
    <property type="component" value="Unassembled WGS sequence"/>
</dbReference>
<evidence type="ECO:0000313" key="10">
    <source>
        <dbReference type="Proteomes" id="UP000565715"/>
    </source>
</evidence>
<evidence type="ECO:0000256" key="5">
    <source>
        <dbReference type="ARBA" id="ARBA00022989"/>
    </source>
</evidence>
<dbReference type="RefSeq" id="WP_084470895.1">
    <property type="nucleotide sequence ID" value="NZ_JAAXOO010000002.1"/>
</dbReference>
<dbReference type="PROSITE" id="PS50928">
    <property type="entry name" value="ABC_TM1"/>
    <property type="match status" value="1"/>
</dbReference>
<proteinExistence type="inferred from homology"/>
<gene>
    <name evidence="9" type="ORF">HGA13_10560</name>
</gene>
<protein>
    <submittedName>
        <fullName evidence="9">ABC transporter permease</fullName>
    </submittedName>
</protein>
<evidence type="ECO:0000256" key="2">
    <source>
        <dbReference type="ARBA" id="ARBA00022448"/>
    </source>
</evidence>
<accession>A0A846XC53</accession>
<dbReference type="InterPro" id="IPR045621">
    <property type="entry name" value="BPD_transp_1_N"/>
</dbReference>
<feature type="transmembrane region" description="Helical" evidence="7">
    <location>
        <begin position="291"/>
        <end position="312"/>
    </location>
</feature>
<dbReference type="Gene3D" id="1.10.3720.10">
    <property type="entry name" value="MetI-like"/>
    <property type="match status" value="1"/>
</dbReference>
<keyword evidence="2 7" id="KW-0813">Transport</keyword>
<feature type="domain" description="ABC transmembrane type-1" evidence="8">
    <location>
        <begin position="115"/>
        <end position="312"/>
    </location>
</feature>
<name>A0A846XC53_9NOCA</name>
<sequence>MTDTVHTAAPLPRRWRVREIAGTRFLLHRAITGVFAVIGAFVLLFFALYASADPARAMLPQDATDADVAAVTAEYGFDRPIWVQFTNFVGSVLTGNLPDSFRYGENPFALALDHLGASVLLGTVALFIGAGLGGLVGYLAATGTGWWRRRGLPAVAIASHALPTFFLAVVLIYVFAVVLKVLPTNGLRTPAGLVLPVVVLAVSIIPDIARTVRVSVLELLDADHVRAARSRGLSGRRIALRHIVANAAAPVVNLLGVQAGYLLGGAVVVETTFGWPGLGQLAVNSLQNRDYPLVIACVLVLAVGFVIANLLADVLSALLEPRITA</sequence>
<evidence type="ECO:0000256" key="1">
    <source>
        <dbReference type="ARBA" id="ARBA00004651"/>
    </source>
</evidence>
<feature type="transmembrane region" description="Helical" evidence="7">
    <location>
        <begin position="152"/>
        <end position="179"/>
    </location>
</feature>
<evidence type="ECO:0000256" key="6">
    <source>
        <dbReference type="ARBA" id="ARBA00023136"/>
    </source>
</evidence>
<dbReference type="PANTHER" id="PTHR43163">
    <property type="entry name" value="DIPEPTIDE TRANSPORT SYSTEM PERMEASE PROTEIN DPPB-RELATED"/>
    <property type="match status" value="1"/>
</dbReference>
<keyword evidence="5 7" id="KW-1133">Transmembrane helix</keyword>
<feature type="transmembrane region" description="Helical" evidence="7">
    <location>
        <begin position="115"/>
        <end position="140"/>
    </location>
</feature>
<dbReference type="Pfam" id="PF19300">
    <property type="entry name" value="BPD_transp_1_N"/>
    <property type="match status" value="1"/>
</dbReference>
<evidence type="ECO:0000256" key="3">
    <source>
        <dbReference type="ARBA" id="ARBA00022475"/>
    </source>
</evidence>
<comment type="caution">
    <text evidence="9">The sequence shown here is derived from an EMBL/GenBank/DDBJ whole genome shotgun (WGS) entry which is preliminary data.</text>
</comment>
<dbReference type="InterPro" id="IPR000515">
    <property type="entry name" value="MetI-like"/>
</dbReference>
<dbReference type="EMBL" id="JAAXOO010000002">
    <property type="protein sequence ID" value="NKY33512.1"/>
    <property type="molecule type" value="Genomic_DNA"/>
</dbReference>
<dbReference type="SUPFAM" id="SSF161098">
    <property type="entry name" value="MetI-like"/>
    <property type="match status" value="1"/>
</dbReference>
<comment type="similarity">
    <text evidence="7">Belongs to the binding-protein-dependent transport system permease family.</text>
</comment>
<comment type="subcellular location">
    <subcellularLocation>
        <location evidence="1 7">Cell membrane</location>
        <topology evidence="1 7">Multi-pass membrane protein</topology>
    </subcellularLocation>
</comment>
<dbReference type="Pfam" id="PF00528">
    <property type="entry name" value="BPD_transp_1"/>
    <property type="match status" value="1"/>
</dbReference>
<evidence type="ECO:0000259" key="8">
    <source>
        <dbReference type="PROSITE" id="PS50928"/>
    </source>
</evidence>
<feature type="transmembrane region" description="Helical" evidence="7">
    <location>
        <begin position="191"/>
        <end position="209"/>
    </location>
</feature>
<feature type="transmembrane region" description="Helical" evidence="7">
    <location>
        <begin position="26"/>
        <end position="50"/>
    </location>
</feature>
<reference evidence="9 10" key="1">
    <citation type="submission" date="2020-04" db="EMBL/GenBank/DDBJ databases">
        <title>MicrobeNet Type strains.</title>
        <authorList>
            <person name="Nicholson A.C."/>
        </authorList>
    </citation>
    <scope>NUCLEOTIDE SEQUENCE [LARGE SCALE GENOMIC DNA]</scope>
    <source>
        <strain evidence="9 10">DSM 45078</strain>
    </source>
</reference>
<dbReference type="CDD" id="cd06261">
    <property type="entry name" value="TM_PBP2"/>
    <property type="match status" value="1"/>
</dbReference>